<comment type="subcellular location">
    <subcellularLocation>
        <location evidence="10">Cell membrane</location>
        <topology evidence="10">Multi-pass membrane protein</topology>
    </subcellularLocation>
    <subcellularLocation>
        <location evidence="1">Membrane</location>
        <topology evidence="1">Multi-pass membrane protein</topology>
    </subcellularLocation>
</comment>
<proteinExistence type="inferred from homology"/>
<dbReference type="InterPro" id="IPR026593">
    <property type="entry name" value="SecY"/>
</dbReference>
<feature type="transmembrane region" description="Helical" evidence="10">
    <location>
        <begin position="368"/>
        <end position="386"/>
    </location>
</feature>
<keyword evidence="7 10" id="KW-0811">Translocation</keyword>
<keyword evidence="5 10" id="KW-0653">Protein transport</keyword>
<dbReference type="HAMAP" id="MF_01465">
    <property type="entry name" value="SecY"/>
    <property type="match status" value="1"/>
</dbReference>
<dbReference type="PIRSF" id="PIRSF004557">
    <property type="entry name" value="SecY"/>
    <property type="match status" value="1"/>
</dbReference>
<evidence type="ECO:0000256" key="7">
    <source>
        <dbReference type="ARBA" id="ARBA00023010"/>
    </source>
</evidence>
<dbReference type="AlphaFoldDB" id="A0A940DFF0"/>
<dbReference type="Pfam" id="PF00344">
    <property type="entry name" value="SecY"/>
    <property type="match status" value="1"/>
</dbReference>
<evidence type="ECO:0000256" key="2">
    <source>
        <dbReference type="ARBA" id="ARBA00005751"/>
    </source>
</evidence>
<evidence type="ECO:0000313" key="13">
    <source>
        <dbReference type="Proteomes" id="UP000721442"/>
    </source>
</evidence>
<feature type="transmembrane region" description="Helical" evidence="10">
    <location>
        <begin position="18"/>
        <end position="36"/>
    </location>
</feature>
<evidence type="ECO:0000256" key="9">
    <source>
        <dbReference type="ARBA" id="ARBA00039733"/>
    </source>
</evidence>
<comment type="subunit">
    <text evidence="10">Component of the Sec protein translocase complex. Heterotrimer consisting of SecY, SecE and SecG subunits. The heterotrimers can form oligomers, although 1 heterotrimer is thought to be able to translocate proteins. Interacts with the ribosome. Interacts with SecDF, and other proteins may be involved. Interacts with SecA.</text>
</comment>
<dbReference type="FunFam" id="1.10.3370.10:FF:000001">
    <property type="entry name" value="Preprotein translocase subunit SecY"/>
    <property type="match status" value="1"/>
</dbReference>
<dbReference type="Proteomes" id="UP000721442">
    <property type="component" value="Unassembled WGS sequence"/>
</dbReference>
<dbReference type="NCBIfam" id="TIGR00967">
    <property type="entry name" value="3a0501s007"/>
    <property type="match status" value="1"/>
</dbReference>
<feature type="transmembrane region" description="Helical" evidence="10">
    <location>
        <begin position="271"/>
        <end position="290"/>
    </location>
</feature>
<organism evidence="12 13">
    <name type="scientific">Candidatus Enterousia excrementavium</name>
    <dbReference type="NCBI Taxonomy" id="2840789"/>
    <lineage>
        <taxon>Bacteria</taxon>
        <taxon>Pseudomonadati</taxon>
        <taxon>Pseudomonadota</taxon>
        <taxon>Alphaproteobacteria</taxon>
        <taxon>Candidatus Enterousia</taxon>
    </lineage>
</organism>
<dbReference type="PANTHER" id="PTHR10906">
    <property type="entry name" value="SECY/SEC61-ALPHA FAMILY MEMBER"/>
    <property type="match status" value="1"/>
</dbReference>
<keyword evidence="4 10" id="KW-0812">Transmembrane</keyword>
<dbReference type="SUPFAM" id="SSF103491">
    <property type="entry name" value="Preprotein translocase SecY subunit"/>
    <property type="match status" value="1"/>
</dbReference>
<evidence type="ECO:0000313" key="12">
    <source>
        <dbReference type="EMBL" id="MBO8407368.1"/>
    </source>
</evidence>
<feature type="transmembrane region" description="Helical" evidence="10">
    <location>
        <begin position="310"/>
        <end position="332"/>
    </location>
</feature>
<evidence type="ECO:0000256" key="4">
    <source>
        <dbReference type="ARBA" id="ARBA00022692"/>
    </source>
</evidence>
<dbReference type="Gene3D" id="1.10.3370.10">
    <property type="entry name" value="SecY subunit domain"/>
    <property type="match status" value="1"/>
</dbReference>
<dbReference type="PRINTS" id="PR00303">
    <property type="entry name" value="SECYTRNLCASE"/>
</dbReference>
<dbReference type="InterPro" id="IPR023201">
    <property type="entry name" value="SecY_dom_sf"/>
</dbReference>
<evidence type="ECO:0000256" key="1">
    <source>
        <dbReference type="ARBA" id="ARBA00004141"/>
    </source>
</evidence>
<feature type="transmembrane region" description="Helical" evidence="10">
    <location>
        <begin position="114"/>
        <end position="131"/>
    </location>
</feature>
<feature type="transmembrane region" description="Helical" evidence="10">
    <location>
        <begin position="216"/>
        <end position="234"/>
    </location>
</feature>
<name>A0A940DFF0_9PROT</name>
<feature type="transmembrane region" description="Helical" evidence="10">
    <location>
        <begin position="70"/>
        <end position="93"/>
    </location>
</feature>
<dbReference type="GO" id="GO:0043952">
    <property type="term" value="P:protein transport by the Sec complex"/>
    <property type="evidence" value="ECO:0007669"/>
    <property type="project" value="UniProtKB-UniRule"/>
</dbReference>
<dbReference type="GO" id="GO:0005886">
    <property type="term" value="C:plasma membrane"/>
    <property type="evidence" value="ECO:0007669"/>
    <property type="project" value="UniProtKB-SubCell"/>
</dbReference>
<dbReference type="EMBL" id="JADINE010000034">
    <property type="protein sequence ID" value="MBO8407368.1"/>
    <property type="molecule type" value="Genomic_DNA"/>
</dbReference>
<evidence type="ECO:0000256" key="11">
    <source>
        <dbReference type="RuleBase" id="RU004349"/>
    </source>
</evidence>
<feature type="transmembrane region" description="Helical" evidence="10">
    <location>
        <begin position="151"/>
        <end position="172"/>
    </location>
</feature>
<evidence type="ECO:0000256" key="3">
    <source>
        <dbReference type="ARBA" id="ARBA00022448"/>
    </source>
</evidence>
<dbReference type="PROSITE" id="PS00755">
    <property type="entry name" value="SECY_1"/>
    <property type="match status" value="1"/>
</dbReference>
<comment type="caution">
    <text evidence="12">The sequence shown here is derived from an EMBL/GenBank/DDBJ whole genome shotgun (WGS) entry which is preliminary data.</text>
</comment>
<keyword evidence="6 10" id="KW-1133">Transmembrane helix</keyword>
<reference evidence="12" key="1">
    <citation type="submission" date="2020-10" db="EMBL/GenBank/DDBJ databases">
        <authorList>
            <person name="Gilroy R."/>
        </authorList>
    </citation>
    <scope>NUCLEOTIDE SEQUENCE</scope>
    <source>
        <strain evidence="12">B1-16210</strain>
    </source>
</reference>
<evidence type="ECO:0000256" key="8">
    <source>
        <dbReference type="ARBA" id="ARBA00023136"/>
    </source>
</evidence>
<dbReference type="GO" id="GO:0006605">
    <property type="term" value="P:protein targeting"/>
    <property type="evidence" value="ECO:0007669"/>
    <property type="project" value="UniProtKB-UniRule"/>
</dbReference>
<protein>
    <recommendedName>
        <fullName evidence="9 10">Protein translocase subunit SecY</fullName>
    </recommendedName>
</protein>
<evidence type="ECO:0000256" key="5">
    <source>
        <dbReference type="ARBA" id="ARBA00022927"/>
    </source>
</evidence>
<comment type="function">
    <text evidence="10">The central subunit of the protein translocation channel SecYEG. Consists of two halves formed by TMs 1-5 and 6-10. These two domains form a lateral gate at the front which open onto the bilayer between TMs 2 and 7, and are clamped together by SecE at the back. The channel is closed by both a pore ring composed of hydrophobic SecY resides and a short helix (helix 2A) on the extracellular side of the membrane which forms a plug. The plug probably moves laterally to allow the channel to open. The ring and the pore may move independently.</text>
</comment>
<dbReference type="InterPro" id="IPR002208">
    <property type="entry name" value="SecY/SEC61-alpha"/>
</dbReference>
<sequence>MKFLREFFGSMSDLQKRILFTIGALVVYRIGAFIPLPGVNVEAVKSFFNAGGGGLMDMFNMFAGGSWERMSVLALNIFPYISASIVLQLLTATSKSLGELRKEGESGRIKINQYTRYLAVVLAVVQGWAIIRWLEGMAPANGVPVVVNPGLPFELSAIIALVGGTVFVMWLAEQITARGIGQGASLLIFAGIIAEVPGGIGNLYNLVVAGTVSPAQLALVVTFVVGIIALIAFFEQAQRRIQILYPRQVMANGVMNTNASYLPIKVNMSGVMGPVFAASIMMLPAFIQQFVKSENPIMQSIMGFFTYGSWYYIITYTVLIAFFAYFQTAVIFNSEDTANNLKNAGGYIPGVRPGDQTMHYLDSVVSRTTAIGVLYLIAVCVLPIILEQHAGMPVVIGGTSVLIVAGVVLDTMNQVQSYLVAKQYSSVIKKAQKKGRFR</sequence>
<feature type="transmembrane region" description="Helical" evidence="10">
    <location>
        <begin position="184"/>
        <end position="204"/>
    </location>
</feature>
<accession>A0A940DFF0</accession>
<dbReference type="GO" id="GO:0065002">
    <property type="term" value="P:intracellular protein transmembrane transport"/>
    <property type="evidence" value="ECO:0007669"/>
    <property type="project" value="UniProtKB-UniRule"/>
</dbReference>
<reference evidence="12" key="2">
    <citation type="journal article" date="2021" name="PeerJ">
        <title>Extensive microbial diversity within the chicken gut microbiome revealed by metagenomics and culture.</title>
        <authorList>
            <person name="Gilroy R."/>
            <person name="Ravi A."/>
            <person name="Getino M."/>
            <person name="Pursley I."/>
            <person name="Horton D.L."/>
            <person name="Alikhan N.F."/>
            <person name="Baker D."/>
            <person name="Gharbi K."/>
            <person name="Hall N."/>
            <person name="Watson M."/>
            <person name="Adriaenssens E.M."/>
            <person name="Foster-Nyarko E."/>
            <person name="Jarju S."/>
            <person name="Secka A."/>
            <person name="Antonio M."/>
            <person name="Oren A."/>
            <person name="Chaudhuri R.R."/>
            <person name="La Ragione R."/>
            <person name="Hildebrand F."/>
            <person name="Pallen M.J."/>
        </authorList>
    </citation>
    <scope>NUCLEOTIDE SEQUENCE</scope>
    <source>
        <strain evidence="12">B1-16210</strain>
    </source>
</reference>
<evidence type="ECO:0000256" key="6">
    <source>
        <dbReference type="ARBA" id="ARBA00022989"/>
    </source>
</evidence>
<keyword evidence="3 10" id="KW-0813">Transport</keyword>
<evidence type="ECO:0000256" key="10">
    <source>
        <dbReference type="HAMAP-Rule" id="MF_01465"/>
    </source>
</evidence>
<dbReference type="InterPro" id="IPR030659">
    <property type="entry name" value="SecY_CS"/>
</dbReference>
<feature type="transmembrane region" description="Helical" evidence="10">
    <location>
        <begin position="392"/>
        <end position="409"/>
    </location>
</feature>
<gene>
    <name evidence="10 12" type="primary">secY</name>
    <name evidence="12" type="ORF">IAC77_02810</name>
</gene>
<keyword evidence="10" id="KW-1003">Cell membrane</keyword>
<comment type="similarity">
    <text evidence="2 10 11">Belongs to the SecY/SEC61-alpha family.</text>
</comment>
<keyword evidence="8 10" id="KW-0472">Membrane</keyword>